<keyword evidence="7" id="KW-1185">Reference proteome</keyword>
<keyword evidence="5" id="KW-1015">Disulfide bond</keyword>
<dbReference type="InterPro" id="IPR009069">
    <property type="entry name" value="Cys_alpha_HP_mot_SF"/>
</dbReference>
<dbReference type="Proteomes" id="UP001302676">
    <property type="component" value="Unassembled WGS sequence"/>
</dbReference>
<organism evidence="6 7">
    <name type="scientific">Dichotomopilus funicola</name>
    <dbReference type="NCBI Taxonomy" id="1934379"/>
    <lineage>
        <taxon>Eukaryota</taxon>
        <taxon>Fungi</taxon>
        <taxon>Dikarya</taxon>
        <taxon>Ascomycota</taxon>
        <taxon>Pezizomycotina</taxon>
        <taxon>Sordariomycetes</taxon>
        <taxon>Sordariomycetidae</taxon>
        <taxon>Sordariales</taxon>
        <taxon>Chaetomiaceae</taxon>
        <taxon>Dichotomopilus</taxon>
    </lineage>
</organism>
<dbReference type="Gene3D" id="1.10.287.1130">
    <property type="entry name" value="CytochromE C oxidase copper chaperone"/>
    <property type="match status" value="1"/>
</dbReference>
<evidence type="ECO:0000256" key="3">
    <source>
        <dbReference type="ARBA" id="ARBA00019406"/>
    </source>
</evidence>
<proteinExistence type="inferred from homology"/>
<evidence type="ECO:0000256" key="2">
    <source>
        <dbReference type="ARBA" id="ARBA00009858"/>
    </source>
</evidence>
<evidence type="ECO:0000256" key="1">
    <source>
        <dbReference type="ARBA" id="ARBA00004569"/>
    </source>
</evidence>
<protein>
    <recommendedName>
        <fullName evidence="3">Cx9C motif-containing protein 4, mitochondrial</fullName>
    </recommendedName>
</protein>
<name>A0AAN6V1U1_9PEZI</name>
<dbReference type="PANTHER" id="PTHR15590:SF0">
    <property type="entry name" value="CX9C MOTIF-CONTAINING PROTEIN 4"/>
    <property type="match status" value="1"/>
</dbReference>
<dbReference type="GeneID" id="87820571"/>
<dbReference type="Pfam" id="PF08991">
    <property type="entry name" value="CMC4"/>
    <property type="match status" value="1"/>
</dbReference>
<dbReference type="SUPFAM" id="SSF47072">
    <property type="entry name" value="Cysteine alpha-hairpin motif"/>
    <property type="match status" value="1"/>
</dbReference>
<comment type="similarity">
    <text evidence="2">Belongs to the CMC4 family.</text>
</comment>
<comment type="caution">
    <text evidence="6">The sequence shown here is derived from an EMBL/GenBank/DDBJ whole genome shotgun (WGS) entry which is preliminary data.</text>
</comment>
<evidence type="ECO:0000313" key="7">
    <source>
        <dbReference type="Proteomes" id="UP001302676"/>
    </source>
</evidence>
<evidence type="ECO:0000313" key="6">
    <source>
        <dbReference type="EMBL" id="KAK4143282.1"/>
    </source>
</evidence>
<dbReference type="AlphaFoldDB" id="A0AAN6V1U1"/>
<gene>
    <name evidence="6" type="ORF">C8A04DRAFT_37644</name>
</gene>
<reference evidence="6" key="2">
    <citation type="submission" date="2023-05" db="EMBL/GenBank/DDBJ databases">
        <authorList>
            <consortium name="Lawrence Berkeley National Laboratory"/>
            <person name="Steindorff A."/>
            <person name="Hensen N."/>
            <person name="Bonometti L."/>
            <person name="Westerberg I."/>
            <person name="Brannstrom I.O."/>
            <person name="Guillou S."/>
            <person name="Cros-Aarteil S."/>
            <person name="Calhoun S."/>
            <person name="Haridas S."/>
            <person name="Kuo A."/>
            <person name="Mondo S."/>
            <person name="Pangilinan J."/>
            <person name="Riley R."/>
            <person name="Labutti K."/>
            <person name="Andreopoulos B."/>
            <person name="Lipzen A."/>
            <person name="Chen C."/>
            <person name="Yanf M."/>
            <person name="Daum C."/>
            <person name="Ng V."/>
            <person name="Clum A."/>
            <person name="Ohm R."/>
            <person name="Martin F."/>
            <person name="Silar P."/>
            <person name="Natvig D."/>
            <person name="Lalanne C."/>
            <person name="Gautier V."/>
            <person name="Ament-Velasquez S.L."/>
            <person name="Kruys A."/>
            <person name="Hutchinson M.I."/>
            <person name="Powell A.J."/>
            <person name="Barry K."/>
            <person name="Miller A.N."/>
            <person name="Grigoriev I.V."/>
            <person name="Debuchy R."/>
            <person name="Gladieux P."/>
            <person name="Thoren M.H."/>
            <person name="Johannesson H."/>
        </authorList>
    </citation>
    <scope>NUCLEOTIDE SEQUENCE</scope>
    <source>
        <strain evidence="6">CBS 141.50</strain>
    </source>
</reference>
<reference evidence="6" key="1">
    <citation type="journal article" date="2023" name="Mol. Phylogenet. Evol.">
        <title>Genome-scale phylogeny and comparative genomics of the fungal order Sordariales.</title>
        <authorList>
            <person name="Hensen N."/>
            <person name="Bonometti L."/>
            <person name="Westerberg I."/>
            <person name="Brannstrom I.O."/>
            <person name="Guillou S."/>
            <person name="Cros-Aarteil S."/>
            <person name="Calhoun S."/>
            <person name="Haridas S."/>
            <person name="Kuo A."/>
            <person name="Mondo S."/>
            <person name="Pangilinan J."/>
            <person name="Riley R."/>
            <person name="LaButti K."/>
            <person name="Andreopoulos B."/>
            <person name="Lipzen A."/>
            <person name="Chen C."/>
            <person name="Yan M."/>
            <person name="Daum C."/>
            <person name="Ng V."/>
            <person name="Clum A."/>
            <person name="Steindorff A."/>
            <person name="Ohm R.A."/>
            <person name="Martin F."/>
            <person name="Silar P."/>
            <person name="Natvig D.O."/>
            <person name="Lalanne C."/>
            <person name="Gautier V."/>
            <person name="Ament-Velasquez S.L."/>
            <person name="Kruys A."/>
            <person name="Hutchinson M.I."/>
            <person name="Powell A.J."/>
            <person name="Barry K."/>
            <person name="Miller A.N."/>
            <person name="Grigoriev I.V."/>
            <person name="Debuchy R."/>
            <person name="Gladieux P."/>
            <person name="Hiltunen Thoren M."/>
            <person name="Johannesson H."/>
        </authorList>
    </citation>
    <scope>NUCLEOTIDE SEQUENCE</scope>
    <source>
        <strain evidence="6">CBS 141.50</strain>
    </source>
</reference>
<evidence type="ECO:0000256" key="5">
    <source>
        <dbReference type="ARBA" id="ARBA00023157"/>
    </source>
</evidence>
<dbReference type="PROSITE" id="PS51808">
    <property type="entry name" value="CHCH"/>
    <property type="match status" value="1"/>
</dbReference>
<dbReference type="PANTHER" id="PTHR15590">
    <property type="entry name" value="CX9C MOTIF-CONTAINING PROTEIN 4"/>
    <property type="match status" value="1"/>
</dbReference>
<dbReference type="EMBL" id="MU853588">
    <property type="protein sequence ID" value="KAK4143282.1"/>
    <property type="molecule type" value="Genomic_DNA"/>
</dbReference>
<comment type="subcellular location">
    <subcellularLocation>
        <location evidence="1">Mitochondrion intermembrane space</location>
    </subcellularLocation>
</comment>
<dbReference type="RefSeq" id="XP_062636653.1">
    <property type="nucleotide sequence ID" value="XM_062783958.1"/>
</dbReference>
<dbReference type="InterPro" id="IPR027179">
    <property type="entry name" value="CMC4"/>
</dbReference>
<accession>A0AAN6V1U1</accession>
<dbReference type="GO" id="GO:0005758">
    <property type="term" value="C:mitochondrial intermembrane space"/>
    <property type="evidence" value="ECO:0007669"/>
    <property type="project" value="UniProtKB-SubCell"/>
</dbReference>
<sequence length="65" mass="7220">MGLDQDLQNCLTKNGYNEAKCTKLVEALYQCCSAFYEKNGDGATTVSCPKPDLLRLKMEQRSKGV</sequence>
<keyword evidence="4" id="KW-0496">Mitochondrion</keyword>
<evidence type="ECO:0000256" key="4">
    <source>
        <dbReference type="ARBA" id="ARBA00023128"/>
    </source>
</evidence>